<name>V5B9N2_9GAMM</name>
<dbReference type="eggNOG" id="COG1327">
    <property type="taxonomic scope" value="Bacteria"/>
</dbReference>
<dbReference type="AlphaFoldDB" id="V5B9N2"/>
<evidence type="ECO:0000256" key="5">
    <source>
        <dbReference type="ARBA" id="ARBA00023015"/>
    </source>
</evidence>
<dbReference type="GO" id="GO:0045892">
    <property type="term" value="P:negative regulation of DNA-templated transcription"/>
    <property type="evidence" value="ECO:0007669"/>
    <property type="project" value="UniProtKB-UniRule"/>
</dbReference>
<evidence type="ECO:0000313" key="10">
    <source>
        <dbReference type="EMBL" id="ESS69985.1"/>
    </source>
</evidence>
<proteinExistence type="inferred from homology"/>
<dbReference type="InterPro" id="IPR003796">
    <property type="entry name" value="RNR_NrdR-like"/>
</dbReference>
<evidence type="ECO:0000256" key="4">
    <source>
        <dbReference type="ARBA" id="ARBA00022840"/>
    </source>
</evidence>
<dbReference type="GO" id="GO:0008270">
    <property type="term" value="F:zinc ion binding"/>
    <property type="evidence" value="ECO:0007669"/>
    <property type="project" value="UniProtKB-UniRule"/>
</dbReference>
<evidence type="ECO:0000256" key="3">
    <source>
        <dbReference type="ARBA" id="ARBA00022771"/>
    </source>
</evidence>
<keyword evidence="4 8" id="KW-0067">ATP-binding</keyword>
<evidence type="ECO:0000256" key="6">
    <source>
        <dbReference type="ARBA" id="ARBA00023125"/>
    </source>
</evidence>
<comment type="cofactor">
    <cofactor evidence="8">
        <name>Zn(2+)</name>
        <dbReference type="ChEBI" id="CHEBI:29105"/>
    </cofactor>
    <text evidence="8">Binds 1 zinc ion.</text>
</comment>
<dbReference type="GO" id="GO:0003677">
    <property type="term" value="F:DNA binding"/>
    <property type="evidence" value="ECO:0007669"/>
    <property type="project" value="UniProtKB-KW"/>
</dbReference>
<dbReference type="PANTHER" id="PTHR30455:SF2">
    <property type="entry name" value="TRANSCRIPTIONAL REPRESSOR NRDR"/>
    <property type="match status" value="1"/>
</dbReference>
<accession>V5B9N2</accession>
<keyword evidence="3 8" id="KW-0863">Zinc-finger</keyword>
<keyword evidence="11" id="KW-1185">Reference proteome</keyword>
<dbReference type="PROSITE" id="PS51161">
    <property type="entry name" value="ATP_CONE"/>
    <property type="match status" value="1"/>
</dbReference>
<dbReference type="Proteomes" id="UP000017842">
    <property type="component" value="Unassembled WGS sequence"/>
</dbReference>
<dbReference type="GO" id="GO:0005524">
    <property type="term" value="F:ATP binding"/>
    <property type="evidence" value="ECO:0007669"/>
    <property type="project" value="UniProtKB-UniRule"/>
</dbReference>
<keyword evidence="2 8" id="KW-0547">Nucleotide-binding</keyword>
<keyword evidence="1 8" id="KW-0678">Repressor</keyword>
<keyword evidence="8" id="KW-0862">Zinc</keyword>
<evidence type="ECO:0000256" key="7">
    <source>
        <dbReference type="ARBA" id="ARBA00023163"/>
    </source>
</evidence>
<dbReference type="InterPro" id="IPR005144">
    <property type="entry name" value="ATP-cone_dom"/>
</dbReference>
<feature type="domain" description="ATP-cone" evidence="9">
    <location>
        <begin position="93"/>
        <end position="183"/>
    </location>
</feature>
<protein>
    <recommendedName>
        <fullName evidence="8">Transcriptional repressor NrdR</fullName>
    </recommendedName>
</protein>
<evidence type="ECO:0000256" key="2">
    <source>
        <dbReference type="ARBA" id="ARBA00022741"/>
    </source>
</evidence>
<evidence type="ECO:0000313" key="11">
    <source>
        <dbReference type="Proteomes" id="UP000017842"/>
    </source>
</evidence>
<dbReference type="NCBIfam" id="TIGR00244">
    <property type="entry name" value="transcriptional regulator NrdR"/>
    <property type="match status" value="1"/>
</dbReference>
<evidence type="ECO:0000256" key="1">
    <source>
        <dbReference type="ARBA" id="ARBA00022491"/>
    </source>
</evidence>
<comment type="caution">
    <text evidence="10">The sequence shown here is derived from an EMBL/GenBank/DDBJ whole genome shotgun (WGS) entry which is preliminary data.</text>
</comment>
<dbReference type="Pfam" id="PF03477">
    <property type="entry name" value="ATP-cone"/>
    <property type="match status" value="1"/>
</dbReference>
<dbReference type="Pfam" id="PF22811">
    <property type="entry name" value="Zn_ribbon_NrdR"/>
    <property type="match status" value="1"/>
</dbReference>
<dbReference type="PANTHER" id="PTHR30455">
    <property type="entry name" value="TRANSCRIPTIONAL REPRESSOR NRDR"/>
    <property type="match status" value="1"/>
</dbReference>
<dbReference type="EMBL" id="AYLO01000118">
    <property type="protein sequence ID" value="ESS69985.1"/>
    <property type="molecule type" value="Genomic_DNA"/>
</dbReference>
<dbReference type="InterPro" id="IPR055173">
    <property type="entry name" value="NrdR-like_N"/>
</dbReference>
<organism evidence="10 11">
    <name type="scientific">Methyloglobulus morosus KoM1</name>
    <dbReference type="NCBI Taxonomy" id="1116472"/>
    <lineage>
        <taxon>Bacteria</taxon>
        <taxon>Pseudomonadati</taxon>
        <taxon>Pseudomonadota</taxon>
        <taxon>Gammaproteobacteria</taxon>
        <taxon>Methylococcales</taxon>
        <taxon>Methylococcaceae</taxon>
        <taxon>Methyloglobulus</taxon>
    </lineage>
</organism>
<evidence type="ECO:0000259" key="9">
    <source>
        <dbReference type="PROSITE" id="PS51161"/>
    </source>
</evidence>
<keyword evidence="6 8" id="KW-0238">DNA-binding</keyword>
<keyword evidence="7 8" id="KW-0804">Transcription</keyword>
<dbReference type="HAMAP" id="MF_00440">
    <property type="entry name" value="NrdR"/>
    <property type="match status" value="1"/>
</dbReference>
<sequence>MHFVSRAYPHLLLLKGLGELKNHNDGQIGYIRFSVDAENEVGSTMRCPFCGTQDTRVIDSRLANEGDHVRRRRECIACKERFTTFETAELTLPRVVKRNGVREPFDENKLRSGMLRALEKRPVGSDDIEAAVNRINKELLTSGEREVTTQELGEKVMRELNLLDHVAFVRFASVYRSFQDVSEFTDMIEGLQKN</sequence>
<evidence type="ECO:0000256" key="8">
    <source>
        <dbReference type="HAMAP-Rule" id="MF_00440"/>
    </source>
</evidence>
<comment type="function">
    <text evidence="8">Negatively regulates transcription of bacterial ribonucleotide reductase nrd genes and operons by binding to NrdR-boxes.</text>
</comment>
<feature type="zinc finger region" evidence="8">
    <location>
        <begin position="47"/>
        <end position="78"/>
    </location>
</feature>
<dbReference type="PATRIC" id="fig|1116472.3.peg.3314"/>
<keyword evidence="8" id="KW-0479">Metal-binding</keyword>
<gene>
    <name evidence="8 10" type="primary">nrdR</name>
    <name evidence="10" type="ORF">MGMO_126c00290</name>
</gene>
<dbReference type="STRING" id="1116472.MGMO_126c00290"/>
<reference evidence="10 11" key="1">
    <citation type="journal article" date="2013" name="Genome Announc.">
        <title>Draft Genome Sequence of the Methanotrophic Gammaproteobacterium Methyloglobulus morosus DSM 22980 Strain KoM1.</title>
        <authorList>
            <person name="Poehlein A."/>
            <person name="Deutzmann J.S."/>
            <person name="Daniel R."/>
            <person name="Simeonova D.D."/>
        </authorList>
    </citation>
    <scope>NUCLEOTIDE SEQUENCE [LARGE SCALE GENOMIC DNA]</scope>
    <source>
        <strain evidence="10 11">KoM1</strain>
    </source>
</reference>
<keyword evidence="5 8" id="KW-0805">Transcription regulation</keyword>
<comment type="similarity">
    <text evidence="8">Belongs to the NrdR family.</text>
</comment>